<dbReference type="SUPFAM" id="SSF53448">
    <property type="entry name" value="Nucleotide-diphospho-sugar transferases"/>
    <property type="match status" value="1"/>
</dbReference>
<protein>
    <submittedName>
        <fullName evidence="12">Glycosyltransferase, catalytic subunit of cellulose synthase and poly-beta-1,6-N-acetylglucosamine synthase</fullName>
    </submittedName>
</protein>
<keyword evidence="2" id="KW-0328">Glycosyltransferase</keyword>
<keyword evidence="13" id="KW-1185">Reference proteome</keyword>
<name>A0A1M5BNH7_9BACT</name>
<organism evidence="12 13">
    <name type="scientific">Mariniphaga anaerophila</name>
    <dbReference type="NCBI Taxonomy" id="1484053"/>
    <lineage>
        <taxon>Bacteria</taxon>
        <taxon>Pseudomonadati</taxon>
        <taxon>Bacteroidota</taxon>
        <taxon>Bacteroidia</taxon>
        <taxon>Marinilabiliales</taxon>
        <taxon>Prolixibacteraceae</taxon>
        <taxon>Mariniphaga</taxon>
    </lineage>
</organism>
<feature type="transmembrane region" description="Helical" evidence="10">
    <location>
        <begin position="466"/>
        <end position="489"/>
    </location>
</feature>
<dbReference type="InterPro" id="IPR029044">
    <property type="entry name" value="Nucleotide-diphossugar_trans"/>
</dbReference>
<dbReference type="STRING" id="1484053.SAMN05444274_105227"/>
<dbReference type="CDD" id="cd06421">
    <property type="entry name" value="CESA_CelA_like"/>
    <property type="match status" value="1"/>
</dbReference>
<feature type="active site" description="Proton donor" evidence="9">
    <location>
        <position position="678"/>
    </location>
</feature>
<keyword evidence="3 12" id="KW-0808">Transferase</keyword>
<feature type="domain" description="GH26" evidence="11">
    <location>
        <begin position="545"/>
        <end position="848"/>
    </location>
</feature>
<dbReference type="Gene3D" id="3.90.550.10">
    <property type="entry name" value="Spore Coat Polysaccharide Biosynthesis Protein SpsA, Chain A"/>
    <property type="match status" value="1"/>
</dbReference>
<dbReference type="RefSeq" id="WP_073002119.1">
    <property type="nucleotide sequence ID" value="NZ_FQUM01000005.1"/>
</dbReference>
<dbReference type="Pfam" id="PF02156">
    <property type="entry name" value="Glyco_hydro_26"/>
    <property type="match status" value="1"/>
</dbReference>
<dbReference type="Pfam" id="PF13632">
    <property type="entry name" value="Glyco_trans_2_3"/>
    <property type="match status" value="1"/>
</dbReference>
<evidence type="ECO:0000259" key="11">
    <source>
        <dbReference type="PROSITE" id="PS51764"/>
    </source>
</evidence>
<evidence type="ECO:0000313" key="12">
    <source>
        <dbReference type="EMBL" id="SHF44031.1"/>
    </source>
</evidence>
<sequence length="1255" mass="145297">MNEINIIKAPSPKKKVTLRILIILGVLSIINFFYWFLKPELIDNKILYWMLMGPLLFDSFRLIYIWYHYWNISVPRKPVLTKNFSVDVFTTYFPGEPYEMVKETLRAIQRMKYPHTTYLCDEANDPQLIEFCKINGIVHVTRNNRINAKAGNINNALKQASGDICLILDPDHVPKENFLDEVVPYFEDEEIGFVQSVQAYYNIEESLVAKGSAEQTFHFYGPVMMTMNSYGTVNAIGANCVFRRAALDSIGGHAPGLSEDMHTAMQLYAKGWKSVYVPKIYTKGLVPSSITSYYKQQLKWSRGTLELLGSVFPKLFRKFTWRQKIHFGILPLHYLSGFTILLSFLIPVIALFTSTTPWKGNIINFGLIFLPILTSTMGIRFYVQQWVMDKSERGAHLLGGLLLACTWWIFIIGAMYTLIRKKVPYLPTPKEDTKITNWKILIPNIVVGLLSIIAVIYGLSADFTPFSIFMSGFALLNAFFMFFTVVLAYEKQKQVTVSLDFKKQKQSIINTIQNVAYAAWHKAALPVILIIFIVSGGFYYQKEHVKWGGVKPEIQEKNVINYIGIFTPQNDDGITSLENVKKVSAQIGENFDIVSLYIAWEKNIEASFPRAIIDSIYQNNAIPMVTWEPWLNSFSQEINDSAHVFSLIENGFFDSYILLFAEKLKKLEKPVFLRFAHEFDNPFYPWFVSGDNAVSQFKKAWTHVYEIFKNGNAHNVIWIWNPWQPENLSTFYPGKEYVDWVGINILNYGKLNRDGEWHDFETLYQPFHEQMKDLPPTPVIISEFGTLKDEGDQNQWIENAFSAMQDNFEEIKSVIYFDSKVDNNWPKGLQADSLLDWTIPGNQVIKTSLKNKEVPAYVFSPLPTLENNITKQANGFNLKEIKGINLKQNHDWKKNYHVLNRRKLSEDFNRIKSIGLNSIKFDGNSIYDYNILNISKEVNLNVSFGFWIPAHIDFMNDKKKTTQLKKKIINEVRKNRKHNHIISWNIQNDVLFNQQHFFHKPEILYQNRAYVIWLKNLVSEIKKIDPERPMTVDLEVSQLSVYHAQLLTQNVEGINYFGLIADNNEYLNSLISFLKKSQMKFLFSEIDTEDLVSCLHPDSIPLTSFFVTSWQDQHESNKLTFDGIIDRKGRTKTEYFTLLHSLQNADSITTKPTVRILKPAVLLYDHLTLEYYSMLYIDGEGWKYGLDFNDLSFEWALIKCDQYGNYLAIKDIDSGPVLRLRIPKNHEYFKLLLTVSDGKSVTETITTLNTPLKFD</sequence>
<feature type="transmembrane region" description="Helical" evidence="10">
    <location>
        <begin position="395"/>
        <end position="418"/>
    </location>
</feature>
<dbReference type="InterPro" id="IPR017853">
    <property type="entry name" value="GH"/>
</dbReference>
<accession>A0A1M5BNH7</accession>
<dbReference type="PANTHER" id="PTHR43867">
    <property type="entry name" value="CELLULOSE SYNTHASE CATALYTIC SUBUNIT A [UDP-FORMING]"/>
    <property type="match status" value="1"/>
</dbReference>
<evidence type="ECO:0000256" key="2">
    <source>
        <dbReference type="ARBA" id="ARBA00022676"/>
    </source>
</evidence>
<dbReference type="GO" id="GO:0016758">
    <property type="term" value="F:hexosyltransferase activity"/>
    <property type="evidence" value="ECO:0007669"/>
    <property type="project" value="TreeGrafter"/>
</dbReference>
<keyword evidence="6 10" id="KW-1133">Transmembrane helix</keyword>
<keyword evidence="7 10" id="KW-0472">Membrane</keyword>
<dbReference type="InterPro" id="IPR022790">
    <property type="entry name" value="GH26_dom"/>
</dbReference>
<evidence type="ECO:0000256" key="3">
    <source>
        <dbReference type="ARBA" id="ARBA00022679"/>
    </source>
</evidence>
<feature type="transmembrane region" description="Helical" evidence="10">
    <location>
        <begin position="327"/>
        <end position="350"/>
    </location>
</feature>
<feature type="transmembrane region" description="Helical" evidence="10">
    <location>
        <begin position="362"/>
        <end position="383"/>
    </location>
</feature>
<gene>
    <name evidence="12" type="ORF">SAMN05444274_105227</name>
</gene>
<evidence type="ECO:0000256" key="1">
    <source>
        <dbReference type="ARBA" id="ARBA00004141"/>
    </source>
</evidence>
<dbReference type="Proteomes" id="UP000184164">
    <property type="component" value="Unassembled WGS sequence"/>
</dbReference>
<dbReference type="PROSITE" id="PS51764">
    <property type="entry name" value="GH26"/>
    <property type="match status" value="1"/>
</dbReference>
<dbReference type="InterPro" id="IPR001173">
    <property type="entry name" value="Glyco_trans_2-like"/>
</dbReference>
<dbReference type="InterPro" id="IPR050321">
    <property type="entry name" value="Glycosyltr_2/OpgH_subfam"/>
</dbReference>
<reference evidence="13" key="1">
    <citation type="submission" date="2016-11" db="EMBL/GenBank/DDBJ databases">
        <authorList>
            <person name="Varghese N."/>
            <person name="Submissions S."/>
        </authorList>
    </citation>
    <scope>NUCLEOTIDE SEQUENCE [LARGE SCALE GENOMIC DNA]</scope>
    <source>
        <strain evidence="13">DSM 26910</strain>
    </source>
</reference>
<evidence type="ECO:0000256" key="4">
    <source>
        <dbReference type="ARBA" id="ARBA00022692"/>
    </source>
</evidence>
<feature type="transmembrane region" description="Helical" evidence="10">
    <location>
        <begin position="16"/>
        <end position="34"/>
    </location>
</feature>
<dbReference type="AlphaFoldDB" id="A0A1M5BNH7"/>
<feature type="transmembrane region" description="Helical" evidence="10">
    <location>
        <begin position="523"/>
        <end position="540"/>
    </location>
</feature>
<keyword evidence="5 9" id="KW-0378">Hydrolase</keyword>
<dbReference type="Gene3D" id="3.20.20.80">
    <property type="entry name" value="Glycosidases"/>
    <property type="match status" value="2"/>
</dbReference>
<comment type="subcellular location">
    <subcellularLocation>
        <location evidence="1">Membrane</location>
        <topology evidence="1">Multi-pass membrane protein</topology>
    </subcellularLocation>
</comment>
<dbReference type="GO" id="GO:0005886">
    <property type="term" value="C:plasma membrane"/>
    <property type="evidence" value="ECO:0007669"/>
    <property type="project" value="TreeGrafter"/>
</dbReference>
<evidence type="ECO:0000313" key="13">
    <source>
        <dbReference type="Proteomes" id="UP000184164"/>
    </source>
</evidence>
<dbReference type="GO" id="GO:0004553">
    <property type="term" value="F:hydrolase activity, hydrolyzing O-glycosyl compounds"/>
    <property type="evidence" value="ECO:0007669"/>
    <property type="project" value="InterPro"/>
</dbReference>
<evidence type="ECO:0000256" key="9">
    <source>
        <dbReference type="PROSITE-ProRule" id="PRU01100"/>
    </source>
</evidence>
<evidence type="ECO:0000256" key="6">
    <source>
        <dbReference type="ARBA" id="ARBA00022989"/>
    </source>
</evidence>
<dbReference type="OrthoDB" id="9802773at2"/>
<evidence type="ECO:0000256" key="10">
    <source>
        <dbReference type="SAM" id="Phobius"/>
    </source>
</evidence>
<dbReference type="SUPFAM" id="SSF51445">
    <property type="entry name" value="(Trans)glycosidases"/>
    <property type="match status" value="2"/>
</dbReference>
<evidence type="ECO:0000256" key="5">
    <source>
        <dbReference type="ARBA" id="ARBA00022801"/>
    </source>
</evidence>
<feature type="transmembrane region" description="Helical" evidence="10">
    <location>
        <begin position="438"/>
        <end position="459"/>
    </location>
</feature>
<feature type="active site" description="Nucleophile" evidence="9">
    <location>
        <position position="783"/>
    </location>
</feature>
<dbReference type="EMBL" id="FQUM01000005">
    <property type="protein sequence ID" value="SHF44031.1"/>
    <property type="molecule type" value="Genomic_DNA"/>
</dbReference>
<keyword evidence="8 9" id="KW-0326">Glycosidase</keyword>
<dbReference type="PANTHER" id="PTHR43867:SF2">
    <property type="entry name" value="CELLULOSE SYNTHASE CATALYTIC SUBUNIT A [UDP-FORMING]"/>
    <property type="match status" value="1"/>
</dbReference>
<proteinExistence type="inferred from homology"/>
<evidence type="ECO:0000256" key="8">
    <source>
        <dbReference type="ARBA" id="ARBA00023295"/>
    </source>
</evidence>
<keyword evidence="4 10" id="KW-0812">Transmembrane</keyword>
<comment type="similarity">
    <text evidence="9">Belongs to the glycosyl hydrolase 26 family.</text>
</comment>
<evidence type="ECO:0000256" key="7">
    <source>
        <dbReference type="ARBA" id="ARBA00023136"/>
    </source>
</evidence>